<organism evidence="1 2">
    <name type="scientific">Congzhengia minquanensis</name>
    <dbReference type="NCBI Taxonomy" id="2763657"/>
    <lineage>
        <taxon>Bacteria</taxon>
        <taxon>Bacillati</taxon>
        <taxon>Bacillota</taxon>
        <taxon>Clostridia</taxon>
        <taxon>Eubacteriales</taxon>
        <taxon>Oscillospiraceae</taxon>
        <taxon>Congzhengia</taxon>
    </lineage>
</organism>
<keyword evidence="2" id="KW-1185">Reference proteome</keyword>
<dbReference type="Pfam" id="PF20648">
    <property type="entry name" value="DUF6809"/>
    <property type="match status" value="1"/>
</dbReference>
<dbReference type="InterPro" id="IPR049215">
    <property type="entry name" value="DUF6809"/>
</dbReference>
<protein>
    <submittedName>
        <fullName evidence="1">Uncharacterized protein</fullName>
    </submittedName>
</protein>
<gene>
    <name evidence="1" type="ORF">H8698_03060</name>
</gene>
<proteinExistence type="predicted"/>
<dbReference type="RefSeq" id="WP_249311120.1">
    <property type="nucleotide sequence ID" value="NZ_JACRSU010000001.1"/>
</dbReference>
<evidence type="ECO:0000313" key="1">
    <source>
        <dbReference type="EMBL" id="MBC8539956.1"/>
    </source>
</evidence>
<comment type="caution">
    <text evidence="1">The sequence shown here is derived from an EMBL/GenBank/DDBJ whole genome shotgun (WGS) entry which is preliminary data.</text>
</comment>
<dbReference type="Proteomes" id="UP000611762">
    <property type="component" value="Unassembled WGS sequence"/>
</dbReference>
<reference evidence="1" key="1">
    <citation type="submission" date="2020-08" db="EMBL/GenBank/DDBJ databases">
        <title>Genome public.</title>
        <authorList>
            <person name="Liu C."/>
            <person name="Sun Q."/>
        </authorList>
    </citation>
    <scope>NUCLEOTIDE SEQUENCE</scope>
    <source>
        <strain evidence="1">H8</strain>
    </source>
</reference>
<dbReference type="EMBL" id="JACRSU010000001">
    <property type="protein sequence ID" value="MBC8539956.1"/>
    <property type="molecule type" value="Genomic_DNA"/>
</dbReference>
<name>A0A926DKJ0_9FIRM</name>
<evidence type="ECO:0000313" key="2">
    <source>
        <dbReference type="Proteomes" id="UP000611762"/>
    </source>
</evidence>
<accession>A0A926DKJ0</accession>
<sequence length="81" mass="9487">MNELRDLFLGTPNFIPKDSKYWSLLQNVCEKENNFTKDELEKFESIFNDMNAANWVEVENAFHQGFCAGAQLMAEVYMNKK</sequence>
<dbReference type="AlphaFoldDB" id="A0A926DKJ0"/>